<organism evidence="2 3">
    <name type="scientific">Corynebacterium heidelbergense</name>
    <dbReference type="NCBI Taxonomy" id="2055947"/>
    <lineage>
        <taxon>Bacteria</taxon>
        <taxon>Bacillati</taxon>
        <taxon>Actinomycetota</taxon>
        <taxon>Actinomycetes</taxon>
        <taxon>Mycobacteriales</taxon>
        <taxon>Corynebacteriaceae</taxon>
        <taxon>Corynebacterium</taxon>
    </lineage>
</organism>
<name>A0A364V5Z8_9CORY</name>
<dbReference type="Proteomes" id="UP000251577">
    <property type="component" value="Unassembled WGS sequence"/>
</dbReference>
<feature type="domain" description="SAV-6107-like HEPN" evidence="1">
    <location>
        <begin position="30"/>
        <end position="122"/>
    </location>
</feature>
<dbReference type="RefSeq" id="WP_113630740.1">
    <property type="nucleotide sequence ID" value="NZ_QHCV01000042.1"/>
</dbReference>
<dbReference type="AlphaFoldDB" id="A0A364V5Z8"/>
<proteinExistence type="predicted"/>
<sequence>MATQQRRGWQTRPDARAFVAAAEDQLELARTAATAEVAIVYAYRAALRAAGSLIESERKGRKRLPAGSAWSRLRRVSPERADRAANFEAHARYVNRVDMGLEREVPSSVMDAVYRDASALVEEARLAAGLQPQTLGAAG</sequence>
<comment type="caution">
    <text evidence="2">The sequence shown here is derived from an EMBL/GenBank/DDBJ whole genome shotgun (WGS) entry which is preliminary data.</text>
</comment>
<accession>A0A364V5Z8</accession>
<protein>
    <recommendedName>
        <fullName evidence="1">SAV-6107-like HEPN domain-containing protein</fullName>
    </recommendedName>
</protein>
<dbReference type="Pfam" id="PF18726">
    <property type="entry name" value="HEPN_SAV_6107"/>
    <property type="match status" value="1"/>
</dbReference>
<gene>
    <name evidence="2" type="ORF">DLJ54_05245</name>
</gene>
<keyword evidence="3" id="KW-1185">Reference proteome</keyword>
<dbReference type="EMBL" id="QHCV01000042">
    <property type="protein sequence ID" value="RAV32038.1"/>
    <property type="molecule type" value="Genomic_DNA"/>
</dbReference>
<dbReference type="InterPro" id="IPR040891">
    <property type="entry name" value="HEPN_SAV_6107"/>
</dbReference>
<evidence type="ECO:0000313" key="2">
    <source>
        <dbReference type="EMBL" id="RAV32038.1"/>
    </source>
</evidence>
<evidence type="ECO:0000259" key="1">
    <source>
        <dbReference type="Pfam" id="PF18726"/>
    </source>
</evidence>
<reference evidence="2 3" key="1">
    <citation type="journal article" date="2018" name="Syst. Appl. Microbiol.">
        <title>Corynebacterium heidelbergense sp. nov., isolated from the preen glands of Egyptian geese (Alopochen aegyptiacus).</title>
        <authorList>
            <person name="Braun M.S."/>
            <person name="Wang E."/>
            <person name="Zimmermann S."/>
            <person name="Wink M."/>
        </authorList>
    </citation>
    <scope>NUCLEOTIDE SEQUENCE [LARGE SCALE GENOMIC DNA]</scope>
    <source>
        <strain evidence="2 3">647</strain>
    </source>
</reference>
<evidence type="ECO:0000313" key="3">
    <source>
        <dbReference type="Proteomes" id="UP000251577"/>
    </source>
</evidence>